<evidence type="ECO:0000259" key="1">
    <source>
        <dbReference type="Pfam" id="PF12680"/>
    </source>
</evidence>
<dbReference type="SUPFAM" id="SSF54427">
    <property type="entry name" value="NTF2-like"/>
    <property type="match status" value="1"/>
</dbReference>
<gene>
    <name evidence="2" type="ORF">J0P97_06665</name>
</gene>
<name>A0ABS5XV08_9MICO</name>
<evidence type="ECO:0000313" key="2">
    <source>
        <dbReference type="EMBL" id="MBT8797752.1"/>
    </source>
</evidence>
<dbReference type="RefSeq" id="WP_215486997.1">
    <property type="nucleotide sequence ID" value="NZ_BAAAPJ010000005.1"/>
</dbReference>
<dbReference type="InterPro" id="IPR037401">
    <property type="entry name" value="SnoaL-like"/>
</dbReference>
<protein>
    <submittedName>
        <fullName evidence="2">Nuclear transport factor 2 family protein</fullName>
    </submittedName>
</protein>
<dbReference type="InterPro" id="IPR032710">
    <property type="entry name" value="NTF2-like_dom_sf"/>
</dbReference>
<dbReference type="Proteomes" id="UP000740605">
    <property type="component" value="Unassembled WGS sequence"/>
</dbReference>
<dbReference type="Pfam" id="PF12680">
    <property type="entry name" value="SnoaL_2"/>
    <property type="match status" value="1"/>
</dbReference>
<accession>A0ABS5XV08</accession>
<reference evidence="2 3" key="1">
    <citation type="submission" date="2021-03" db="EMBL/GenBank/DDBJ databases">
        <title>Microbacterium pauli sp. nov., isolated from microfiltered milk.</title>
        <authorList>
            <person name="Bellassi P."/>
            <person name="Fontana A."/>
            <person name="Callegari M.L."/>
            <person name="Lorenzo M."/>
            <person name="Cappa F."/>
        </authorList>
    </citation>
    <scope>NUCLEOTIDE SEQUENCE [LARGE SCALE GENOMIC DNA]</scope>
    <source>
        <strain evidence="2 3">DSM 18909</strain>
    </source>
</reference>
<dbReference type="Gene3D" id="3.10.450.50">
    <property type="match status" value="1"/>
</dbReference>
<comment type="caution">
    <text evidence="2">The sequence shown here is derived from an EMBL/GenBank/DDBJ whole genome shotgun (WGS) entry which is preliminary data.</text>
</comment>
<sequence length="130" mass="14077">MDTADAAQTLRRLATVIDAHRWDAIAELLAEDFVCRLVHTGEEFDGPSWIRFNADYPGFQSMTLEDLVGDGERAAARAHVVGVTDGREEHFALAQFATSRGARLVELVEIWTGLDQAAPAGTRAPGVIVG</sequence>
<keyword evidence="3" id="KW-1185">Reference proteome</keyword>
<dbReference type="EMBL" id="JAFLHG010000005">
    <property type="protein sequence ID" value="MBT8797752.1"/>
    <property type="molecule type" value="Genomic_DNA"/>
</dbReference>
<proteinExistence type="predicted"/>
<organism evidence="2 3">
    <name type="scientific">Microbacterium flavum</name>
    <dbReference type="NCBI Taxonomy" id="415216"/>
    <lineage>
        <taxon>Bacteria</taxon>
        <taxon>Bacillati</taxon>
        <taxon>Actinomycetota</taxon>
        <taxon>Actinomycetes</taxon>
        <taxon>Micrococcales</taxon>
        <taxon>Microbacteriaceae</taxon>
        <taxon>Microbacterium</taxon>
    </lineage>
</organism>
<feature type="domain" description="SnoaL-like" evidence="1">
    <location>
        <begin position="11"/>
        <end position="106"/>
    </location>
</feature>
<evidence type="ECO:0000313" key="3">
    <source>
        <dbReference type="Proteomes" id="UP000740605"/>
    </source>
</evidence>